<keyword evidence="1" id="KW-0175">Coiled coil</keyword>
<evidence type="ECO:0000256" key="2">
    <source>
        <dbReference type="SAM" id="MobiDB-lite"/>
    </source>
</evidence>
<feature type="compositionally biased region" description="Basic and acidic residues" evidence="2">
    <location>
        <begin position="99"/>
        <end position="109"/>
    </location>
</feature>
<feature type="compositionally biased region" description="Basic and acidic residues" evidence="2">
    <location>
        <begin position="543"/>
        <end position="578"/>
    </location>
</feature>
<feature type="compositionally biased region" description="Polar residues" evidence="2">
    <location>
        <begin position="478"/>
        <end position="494"/>
    </location>
</feature>
<evidence type="ECO:0000256" key="3">
    <source>
        <dbReference type="SAM" id="Phobius"/>
    </source>
</evidence>
<feature type="compositionally biased region" description="Pro residues" evidence="2">
    <location>
        <begin position="953"/>
        <end position="962"/>
    </location>
</feature>
<feature type="compositionally biased region" description="Basic residues" evidence="2">
    <location>
        <begin position="517"/>
        <end position="534"/>
    </location>
</feature>
<proteinExistence type="predicted"/>
<keyword evidence="3" id="KW-0472">Membrane</keyword>
<feature type="compositionally biased region" description="Basic and acidic residues" evidence="2">
    <location>
        <begin position="271"/>
        <end position="281"/>
    </location>
</feature>
<feature type="compositionally biased region" description="Basic residues" evidence="2">
    <location>
        <begin position="365"/>
        <end position="380"/>
    </location>
</feature>
<organism evidence="4 5">
    <name type="scientific">Tritrichomonas musculus</name>
    <dbReference type="NCBI Taxonomy" id="1915356"/>
    <lineage>
        <taxon>Eukaryota</taxon>
        <taxon>Metamonada</taxon>
        <taxon>Parabasalia</taxon>
        <taxon>Tritrichomonadida</taxon>
        <taxon>Tritrichomonadidae</taxon>
        <taxon>Tritrichomonas</taxon>
    </lineage>
</organism>
<feature type="compositionally biased region" description="Basic and acidic residues" evidence="2">
    <location>
        <begin position="779"/>
        <end position="794"/>
    </location>
</feature>
<feature type="compositionally biased region" description="Low complexity" evidence="2">
    <location>
        <begin position="668"/>
        <end position="678"/>
    </location>
</feature>
<feature type="region of interest" description="Disordered" evidence="2">
    <location>
        <begin position="762"/>
        <end position="962"/>
    </location>
</feature>
<feature type="compositionally biased region" description="Polar residues" evidence="2">
    <location>
        <begin position="400"/>
        <end position="411"/>
    </location>
</feature>
<keyword evidence="5" id="KW-1185">Reference proteome</keyword>
<protein>
    <submittedName>
        <fullName evidence="4">Uncharacterized protein</fullName>
    </submittedName>
</protein>
<feature type="compositionally biased region" description="Basic residues" evidence="2">
    <location>
        <begin position="73"/>
        <end position="90"/>
    </location>
</feature>
<feature type="compositionally biased region" description="Basic and acidic residues" evidence="2">
    <location>
        <begin position="346"/>
        <end position="364"/>
    </location>
</feature>
<feature type="compositionally biased region" description="Acidic residues" evidence="2">
    <location>
        <begin position="321"/>
        <end position="332"/>
    </location>
</feature>
<feature type="compositionally biased region" description="Polar residues" evidence="2">
    <location>
        <begin position="236"/>
        <end position="247"/>
    </location>
</feature>
<keyword evidence="3" id="KW-1133">Transmembrane helix</keyword>
<feature type="compositionally biased region" description="Basic and acidic residues" evidence="2">
    <location>
        <begin position="437"/>
        <end position="476"/>
    </location>
</feature>
<accession>A0ABR2JTN8</accession>
<feature type="compositionally biased region" description="Basic and acidic residues" evidence="2">
    <location>
        <begin position="828"/>
        <end position="846"/>
    </location>
</feature>
<name>A0ABR2JTN8_9EUKA</name>
<feature type="compositionally biased region" description="Basic and acidic residues" evidence="2">
    <location>
        <begin position="310"/>
        <end position="320"/>
    </location>
</feature>
<evidence type="ECO:0000313" key="4">
    <source>
        <dbReference type="EMBL" id="KAK8881582.1"/>
    </source>
</evidence>
<feature type="compositionally biased region" description="Basic and acidic residues" evidence="2">
    <location>
        <begin position="495"/>
        <end position="516"/>
    </location>
</feature>
<feature type="compositionally biased region" description="Low complexity" evidence="2">
    <location>
        <begin position="211"/>
        <end position="223"/>
    </location>
</feature>
<sequence>MSRKKDNDLLEIQPINHEFNAGLFNNFSNKPESTNNQDNDNNFFQTHHRATPSITQNVLSDNDLDNIEENNKKSKKKKKEDKKSKSKKNKKLDSDDDEKNDKSANDEKKEKKKKDKKKKDKTNKKQKAQKETEEPVQTTSKGLPLLRLPSNSQSENNPISGPASARNSHKSLILPYSSRNDDDIVPPSSLHRSTLILPSARPPSSHKPSKIKSSSSQMLIKISEPNPDDTSKRLSNRYSLFNKSNTKPDFFQSSESSDDKKNNKNQLKMSSDSESKLSPKIEEEEEIDDNSKVSSARSKAAAEDVNNNKSESESDVKNITETEDEKTGDENNDDKKKKDKKKKKQEKKEKKEREKKEKEKEKKEKKEKKSKKEKKNKKDKKNNDENDNSKSENDKKNEINTENETISPNESQTDEKKSKKKSKKEKKHNKKEKNKKNKEENEIKDEKLNKKTEKDDKSDSDKKEEPTITSDYEKKTPISIQTRSQEINKVTSSDTKSEPESEVTKSESENTESKKKESSHHHNNKHHHHHKQRHMNNEEIEIEKEKEIKKEIQSNSSDSEKVVSMKDESDSNNERDENSDTSNKQTETETETEKSDTSTENENNQKVTKNDDQKDIQIKEKSKNVENTSSEYLAVQPFPNFKMSSSSSSDENNDINFSIPKLTEFKPKTLSQTSSQTSRKQKESPTPALPITQTAATAKTDFRTSPIAINKLKPSNVPQSPRQFAPPMVKKMTVPHVQLHGKQMPPAMEAMPELISPLTADNIIDSKSDSMVTSGDLANIKESESKSPGKKEKVTFSLSPSSPRLKEIQSNRNLSPTSLLEGSPLEPVKNKSSDSFQFEKIEKEVKFTSSSSEKVENKKENIEKEEEKEKEENIEKEKEEEKEKDGNIEKEEEKEKDNIEDGINQSEKVVNNNNDNDKKPGELNSMKRANTHNIPLPKLVIPKKHIDTNQFSPTPPVPPKPYPMNNVRDRSGSEHWNEGDFSSDDSDDEKNISMGELMQQRPISMSVNRDLNNMANRDSIIIDNDTKTNTNLFSDYQSRNFRRSSITSNSVSAFNMIKSDSNSILAKKNKTPSSAQKPPDVKKKIMKLSQSDRNLTSLSRFGVKKEKIHELFSTPKALENINISVNDDDLDKYMDAAESQLRKMFTVANIDDRSLESTKWQLTKKANTAEKSFESLNESMKDLEKRFESISEVVEKAYSKVQKSDEKIKLIERKFEKLSSKIGKESGNKEKITDVLMIAILTTFTFVVWLYYTLKRFAMSFYMKSDQLPHPLSLKEIGHRVDNIKNRIDESRKVEENNVE</sequence>
<feature type="compositionally biased region" description="Basic and acidic residues" evidence="2">
    <location>
        <begin position="608"/>
        <end position="624"/>
    </location>
</feature>
<keyword evidence="3" id="KW-0812">Transmembrane</keyword>
<feature type="compositionally biased region" description="Basic and acidic residues" evidence="2">
    <location>
        <begin position="381"/>
        <end position="399"/>
    </location>
</feature>
<feature type="compositionally biased region" description="Basic residues" evidence="2">
    <location>
        <begin position="418"/>
        <end position="436"/>
    </location>
</feature>
<feature type="compositionally biased region" description="Polar residues" evidence="2">
    <location>
        <begin position="23"/>
        <end position="33"/>
    </location>
</feature>
<feature type="compositionally biased region" description="Polar residues" evidence="2">
    <location>
        <begin position="149"/>
        <end position="159"/>
    </location>
</feature>
<evidence type="ECO:0000313" key="5">
    <source>
        <dbReference type="Proteomes" id="UP001470230"/>
    </source>
</evidence>
<feature type="region of interest" description="Disordered" evidence="2">
    <location>
        <begin position="23"/>
        <end position="703"/>
    </location>
</feature>
<feature type="compositionally biased region" description="Basic and acidic residues" evidence="2">
    <location>
        <begin position="853"/>
        <end position="899"/>
    </location>
</feature>
<feature type="transmembrane region" description="Helical" evidence="3">
    <location>
        <begin position="1235"/>
        <end position="1254"/>
    </location>
</feature>
<reference evidence="4 5" key="1">
    <citation type="submission" date="2024-04" db="EMBL/GenBank/DDBJ databases">
        <title>Tritrichomonas musculus Genome.</title>
        <authorList>
            <person name="Alves-Ferreira E."/>
            <person name="Grigg M."/>
            <person name="Lorenzi H."/>
            <person name="Galac M."/>
        </authorList>
    </citation>
    <scope>NUCLEOTIDE SEQUENCE [LARGE SCALE GENOMIC DNA]</scope>
    <source>
        <strain evidence="4 5">EAF2021</strain>
    </source>
</reference>
<dbReference type="Proteomes" id="UP001470230">
    <property type="component" value="Unassembled WGS sequence"/>
</dbReference>
<feature type="region of interest" description="Disordered" evidence="2">
    <location>
        <begin position="970"/>
        <end position="989"/>
    </location>
</feature>
<evidence type="ECO:0000256" key="1">
    <source>
        <dbReference type="SAM" id="Coils"/>
    </source>
</evidence>
<dbReference type="EMBL" id="JAPFFF010000010">
    <property type="protein sequence ID" value="KAK8881582.1"/>
    <property type="molecule type" value="Genomic_DNA"/>
</dbReference>
<comment type="caution">
    <text evidence="4">The sequence shown here is derived from an EMBL/GenBank/DDBJ whole genome shotgun (WGS) entry which is preliminary data.</text>
</comment>
<feature type="compositionally biased region" description="Basic residues" evidence="2">
    <location>
        <begin position="110"/>
        <end position="127"/>
    </location>
</feature>
<feature type="coiled-coil region" evidence="1">
    <location>
        <begin position="1166"/>
        <end position="1221"/>
    </location>
</feature>
<feature type="compositionally biased region" description="Polar residues" evidence="2">
    <location>
        <begin position="810"/>
        <end position="820"/>
    </location>
</feature>
<gene>
    <name evidence="4" type="ORF">M9Y10_004326</name>
</gene>
<feature type="compositionally biased region" description="Low complexity" evidence="2">
    <location>
        <begin position="34"/>
        <end position="45"/>
    </location>
</feature>